<evidence type="ECO:0000313" key="2">
    <source>
        <dbReference type="Proteomes" id="UP000823933"/>
    </source>
</evidence>
<sequence length="269" mass="30027">MTREEKFNDYEGFVAKFQPKKTTDDCYTPPAVYEAVKAWACRRYGIDPSRTVRPFWPGGDYERFDYPAGAVVLDNPPFSCLARIVRFYTERQIPYFLFAPGLTALGLARHGAGVIYTDSRITYHNGAQVNTAFVTSYGDNAVEITPDLGEAIKAAQRKGYTIKRTIYQYPPNLLTTQAALALARNGIPYALPRREAVFIRALDAMRAEGKEAFGGALLISDRAAARKADAEQAVPHTDAPTRVWTLSGRERQIIEELNHKDDERPCAAP</sequence>
<reference evidence="1" key="2">
    <citation type="submission" date="2021-04" db="EMBL/GenBank/DDBJ databases">
        <authorList>
            <person name="Gilroy R."/>
        </authorList>
    </citation>
    <scope>NUCLEOTIDE SEQUENCE</scope>
    <source>
        <strain evidence="1">ChiHcolR34-3080</strain>
    </source>
</reference>
<gene>
    <name evidence="1" type="ORF">H9890_03065</name>
</gene>
<evidence type="ECO:0000313" key="1">
    <source>
        <dbReference type="EMBL" id="HIW08367.1"/>
    </source>
</evidence>
<reference evidence="1" key="1">
    <citation type="journal article" date="2021" name="PeerJ">
        <title>Extensive microbial diversity within the chicken gut microbiome revealed by metagenomics and culture.</title>
        <authorList>
            <person name="Gilroy R."/>
            <person name="Ravi A."/>
            <person name="Getino M."/>
            <person name="Pursley I."/>
            <person name="Horton D.L."/>
            <person name="Alikhan N.F."/>
            <person name="Baker D."/>
            <person name="Gharbi K."/>
            <person name="Hall N."/>
            <person name="Watson M."/>
            <person name="Adriaenssens E.M."/>
            <person name="Foster-Nyarko E."/>
            <person name="Jarju S."/>
            <person name="Secka A."/>
            <person name="Antonio M."/>
            <person name="Oren A."/>
            <person name="Chaudhuri R.R."/>
            <person name="La Ragione R."/>
            <person name="Hildebrand F."/>
            <person name="Pallen M.J."/>
        </authorList>
    </citation>
    <scope>NUCLEOTIDE SEQUENCE</scope>
    <source>
        <strain evidence="1">ChiHcolR34-3080</strain>
    </source>
</reference>
<dbReference type="AlphaFoldDB" id="A0A9D1QA05"/>
<dbReference type="Proteomes" id="UP000823933">
    <property type="component" value="Unassembled WGS sequence"/>
</dbReference>
<name>A0A9D1QA05_9FIRM</name>
<proteinExistence type="predicted"/>
<organism evidence="1 2">
    <name type="scientific">Candidatus Faecalibacterium intestinigallinarum</name>
    <dbReference type="NCBI Taxonomy" id="2838581"/>
    <lineage>
        <taxon>Bacteria</taxon>
        <taxon>Bacillati</taxon>
        <taxon>Bacillota</taxon>
        <taxon>Clostridia</taxon>
        <taxon>Eubacteriales</taxon>
        <taxon>Oscillospiraceae</taxon>
        <taxon>Faecalibacterium</taxon>
    </lineage>
</organism>
<comment type="caution">
    <text evidence="1">The sequence shown here is derived from an EMBL/GenBank/DDBJ whole genome shotgun (WGS) entry which is preliminary data.</text>
</comment>
<accession>A0A9D1QA05</accession>
<dbReference type="EMBL" id="DXHQ01000037">
    <property type="protein sequence ID" value="HIW08367.1"/>
    <property type="molecule type" value="Genomic_DNA"/>
</dbReference>
<protein>
    <submittedName>
        <fullName evidence="1">Uncharacterized protein</fullName>
    </submittedName>
</protein>